<dbReference type="Pfam" id="PF13831">
    <property type="entry name" value="PHD_2"/>
    <property type="match status" value="1"/>
</dbReference>
<feature type="coiled-coil region" evidence="8">
    <location>
        <begin position="770"/>
        <end position="813"/>
    </location>
</feature>
<evidence type="ECO:0000256" key="7">
    <source>
        <dbReference type="PROSITE-ProRule" id="PRU00146"/>
    </source>
</evidence>
<evidence type="ECO:0000256" key="6">
    <source>
        <dbReference type="ARBA" id="ARBA00023242"/>
    </source>
</evidence>
<feature type="region of interest" description="Disordered" evidence="9">
    <location>
        <begin position="401"/>
        <end position="435"/>
    </location>
</feature>
<dbReference type="InterPro" id="IPR019787">
    <property type="entry name" value="Znf_PHD-finger"/>
</dbReference>
<keyword evidence="2" id="KW-0479">Metal-binding</keyword>
<keyword evidence="3" id="KW-0677">Repeat</keyword>
<organism evidence="12 13">
    <name type="scientific">Trichoderma gamsii</name>
    <dbReference type="NCBI Taxonomy" id="398673"/>
    <lineage>
        <taxon>Eukaryota</taxon>
        <taxon>Fungi</taxon>
        <taxon>Dikarya</taxon>
        <taxon>Ascomycota</taxon>
        <taxon>Pezizomycotina</taxon>
        <taxon>Sordariomycetes</taxon>
        <taxon>Hypocreomycetidae</taxon>
        <taxon>Hypocreales</taxon>
        <taxon>Hypocreaceae</taxon>
        <taxon>Trichoderma</taxon>
    </lineage>
</organism>
<accession>A0A2K0SZB3</accession>
<dbReference type="OrthoDB" id="20839at2759"/>
<dbReference type="InterPro" id="IPR050701">
    <property type="entry name" value="Histone_Mod_Regulator"/>
</dbReference>
<dbReference type="PROSITE" id="PS01359">
    <property type="entry name" value="ZF_PHD_1"/>
    <property type="match status" value="1"/>
</dbReference>
<feature type="region of interest" description="Disordered" evidence="9">
    <location>
        <begin position="1092"/>
        <end position="1134"/>
    </location>
</feature>
<dbReference type="GO" id="GO:0006357">
    <property type="term" value="P:regulation of transcription by RNA polymerase II"/>
    <property type="evidence" value="ECO:0007669"/>
    <property type="project" value="TreeGrafter"/>
</dbReference>
<feature type="compositionally biased region" description="Acidic residues" evidence="9">
    <location>
        <begin position="1023"/>
        <end position="1056"/>
    </location>
</feature>
<evidence type="ECO:0000313" key="12">
    <source>
        <dbReference type="EMBL" id="PNP38616.1"/>
    </source>
</evidence>
<feature type="region of interest" description="Disordered" evidence="9">
    <location>
        <begin position="995"/>
        <end position="1060"/>
    </location>
</feature>
<gene>
    <name evidence="12" type="ORF">TGAMA5MH_09487</name>
</gene>
<dbReference type="InterPro" id="IPR019542">
    <property type="entry name" value="Enhancer_polycomb-like_N"/>
</dbReference>
<dbReference type="Pfam" id="PF13832">
    <property type="entry name" value="zf-HC5HC2H_2"/>
    <property type="match status" value="1"/>
</dbReference>
<dbReference type="InterPro" id="IPR011011">
    <property type="entry name" value="Znf_FYVE_PHD"/>
</dbReference>
<feature type="domain" description="PHD-type" evidence="10">
    <location>
        <begin position="436"/>
        <end position="486"/>
    </location>
</feature>
<proteinExistence type="predicted"/>
<protein>
    <recommendedName>
        <fullName evidence="14">NuA3 HAT complex component NTO1</fullName>
    </recommendedName>
</protein>
<dbReference type="InterPro" id="IPR034732">
    <property type="entry name" value="EPHD"/>
</dbReference>
<dbReference type="CDD" id="cd15492">
    <property type="entry name" value="PHD_BRPF_JADE_like"/>
    <property type="match status" value="1"/>
</dbReference>
<keyword evidence="5" id="KW-0862">Zinc</keyword>
<feature type="compositionally biased region" description="Polar residues" evidence="9">
    <location>
        <begin position="1092"/>
        <end position="1103"/>
    </location>
</feature>
<dbReference type="EMBL" id="MTYH01000103">
    <property type="protein sequence ID" value="PNP38616.1"/>
    <property type="molecule type" value="Genomic_DNA"/>
</dbReference>
<dbReference type="FunFam" id="3.30.40.10:FF:000007">
    <property type="entry name" value="Bromodomain containing 1, isoform CRA_b"/>
    <property type="match status" value="1"/>
</dbReference>
<evidence type="ECO:0000256" key="4">
    <source>
        <dbReference type="ARBA" id="ARBA00022771"/>
    </source>
</evidence>
<sequence length="1226" mass="135131">MAPTSPTPRRTPTGRRRGRPPGTTNAARAARQASLAAAAAAAEPPPKRRRYVPGGPGGGGRYLDADAIQTPDTARSNAGPRSRTSGAARLALNGGSPLPPRRERSTRARTAANEDSDEMRWGSAAAMAASVKQAEDYKPREERSWEEFHPNLDIELPFVIFAADDVDGVMAQEALNTPALDAPPPATPHLESMTPSKSVNPASTGNTPNPQATRSAEAEGDDNSAAGTPSSRRPRRSTREVVSFYNIRPFEFAPTPRTPKILPIQNQTPKERLDLKLPSYRKTNRIELFESKTFGQARYVDKAMSNVGYQESDNFIRSERTLIKATDGNADDEFEQFSVAASDDHVHQSRLGRVEYDMDEQDDMWLEQYNAQRKQNELEAITREVFEITMTKIEKEWHALERRIPKPNPKPPQTHRPRSSSAVAVNGEPHGGEEPDSKCAICDDGDCENTNAIVFCDGCNLAVHQECYGVPFIPEGQWLCRKCQLCGRGIPTCIFCPNTDGAFKQTNSSKWAHLLCAMWIPEVSLGNHTFMEPVMDVEKVPKTRWKLTCYICRQRMGACIQCGNKNCYQAFHVTCARRARLFLKMKTVQGTLAVLDGSMVLKAFCDKHCPPDHAQEYQVHQATRAAKKFYKRNMRGRIWADNQAMANVIAAQHRTAITDHPPDESQMTGAKNLAILGDKKKGQPPKNLWKLPSGAPIIPQVVFDIVEASIQRFPFRKRKDYLSEACRYWTLKREARRGAALLKRLQLQMESFSSMELTRRNFAAMGPSGKARLARRIEFAQGIIHELEQLKVIAEEIVQREQLKLDAAELEQDFVDECYFPTAKLLVPVVEKAIALDKGLFTDGLADLQASIEKRVYVNVLGFAQDLGDVINKGILTLPKDLEPAHQLSGGAEGEEAALALAIDINNNSGNSTVGSQFADIRERRKLGKRILKAVQPLLETSLQVESEISTKPSEGLQKELEALLDASIDIGRQVNGTAHSVPDEGAEDTVMLDAPDLSSEPQTIVKSEPLTRESGISSNDGDVMDTAEKDDDEDEEAEEEEEDEDEDEEREEGDSIEVNTVGLGIMTNRPAVGLGITQEMAVKTLRVNSAITSETPPNSTGSFAVMAAPSQEGPPTPPQSNGSLGNEPADPLSEGGVLWYLRALEPHGTSILEEHWAAGRDAVRTLSEDLTDLDDEDFKDLGIDMGDTVTAAVMDAEEPKDNSGGSSAKNKASRLRKRRASTRRR</sequence>
<dbReference type="PROSITE" id="PS50016">
    <property type="entry name" value="ZF_PHD_2"/>
    <property type="match status" value="1"/>
</dbReference>
<feature type="region of interest" description="Disordered" evidence="9">
    <location>
        <begin position="1"/>
        <end position="146"/>
    </location>
</feature>
<feature type="compositionally biased region" description="Basic and acidic residues" evidence="9">
    <location>
        <begin position="133"/>
        <end position="146"/>
    </location>
</feature>
<reference evidence="12 13" key="1">
    <citation type="submission" date="2017-02" db="EMBL/GenBank/DDBJ databases">
        <title>Genomes of Trichoderma spp. with biocontrol activity.</title>
        <authorList>
            <person name="Gardiner D."/>
            <person name="Kazan K."/>
            <person name="Vos C."/>
            <person name="Harvey P."/>
        </authorList>
    </citation>
    <scope>NUCLEOTIDE SEQUENCE [LARGE SCALE GENOMIC DNA]</scope>
    <source>
        <strain evidence="12 13">A5MH</strain>
    </source>
</reference>
<dbReference type="PROSITE" id="PS51805">
    <property type="entry name" value="EPHD"/>
    <property type="match status" value="1"/>
</dbReference>
<dbReference type="PANTHER" id="PTHR13793">
    <property type="entry name" value="PHD FINGER PROTEINS"/>
    <property type="match status" value="1"/>
</dbReference>
<feature type="compositionally biased region" description="Low complexity" evidence="9">
    <location>
        <begin position="20"/>
        <end position="42"/>
    </location>
</feature>
<comment type="subcellular location">
    <subcellularLocation>
        <location evidence="1">Nucleus</location>
    </subcellularLocation>
</comment>
<evidence type="ECO:0000259" key="11">
    <source>
        <dbReference type="PROSITE" id="PS51805"/>
    </source>
</evidence>
<feature type="domain" description="PHD-type" evidence="11">
    <location>
        <begin position="490"/>
        <end position="609"/>
    </location>
</feature>
<evidence type="ECO:0000256" key="9">
    <source>
        <dbReference type="SAM" id="MobiDB-lite"/>
    </source>
</evidence>
<dbReference type="GO" id="GO:0008270">
    <property type="term" value="F:zinc ion binding"/>
    <property type="evidence" value="ECO:0007669"/>
    <property type="project" value="UniProtKB-KW"/>
</dbReference>
<evidence type="ECO:0000256" key="8">
    <source>
        <dbReference type="SAM" id="Coils"/>
    </source>
</evidence>
<dbReference type="InterPro" id="IPR001965">
    <property type="entry name" value="Znf_PHD"/>
</dbReference>
<evidence type="ECO:0000256" key="5">
    <source>
        <dbReference type="ARBA" id="ARBA00022833"/>
    </source>
</evidence>
<keyword evidence="6" id="KW-0539">Nucleus</keyword>
<comment type="caution">
    <text evidence="12">The sequence shown here is derived from an EMBL/GenBank/DDBJ whole genome shotgun (WGS) entry which is preliminary data.</text>
</comment>
<dbReference type="Gene3D" id="3.30.40.10">
    <property type="entry name" value="Zinc/RING finger domain, C3HC4 (zinc finger)"/>
    <property type="match status" value="2"/>
</dbReference>
<feature type="region of interest" description="Disordered" evidence="9">
    <location>
        <begin position="1195"/>
        <end position="1226"/>
    </location>
</feature>
<feature type="compositionally biased region" description="Polar residues" evidence="9">
    <location>
        <begin position="193"/>
        <end position="214"/>
    </location>
</feature>
<evidence type="ECO:0000259" key="10">
    <source>
        <dbReference type="PROSITE" id="PS50016"/>
    </source>
</evidence>
<keyword evidence="4 7" id="KW-0863">Zinc-finger</keyword>
<keyword evidence="8" id="KW-0175">Coiled coil</keyword>
<dbReference type="GO" id="GO:0005634">
    <property type="term" value="C:nucleus"/>
    <property type="evidence" value="ECO:0007669"/>
    <property type="project" value="UniProtKB-SubCell"/>
</dbReference>
<feature type="compositionally biased region" description="Low complexity" evidence="9">
    <location>
        <begin position="1"/>
        <end position="11"/>
    </location>
</feature>
<evidence type="ECO:0000313" key="13">
    <source>
        <dbReference type="Proteomes" id="UP000236546"/>
    </source>
</evidence>
<dbReference type="SUPFAM" id="SSF57903">
    <property type="entry name" value="FYVE/PHD zinc finger"/>
    <property type="match status" value="1"/>
</dbReference>
<dbReference type="InterPro" id="IPR013083">
    <property type="entry name" value="Znf_RING/FYVE/PHD"/>
</dbReference>
<evidence type="ECO:0008006" key="14">
    <source>
        <dbReference type="Google" id="ProtNLM"/>
    </source>
</evidence>
<dbReference type="InterPro" id="IPR019786">
    <property type="entry name" value="Zinc_finger_PHD-type_CS"/>
</dbReference>
<evidence type="ECO:0000256" key="1">
    <source>
        <dbReference type="ARBA" id="ARBA00004123"/>
    </source>
</evidence>
<evidence type="ECO:0000256" key="3">
    <source>
        <dbReference type="ARBA" id="ARBA00022737"/>
    </source>
</evidence>
<dbReference type="Proteomes" id="UP000236546">
    <property type="component" value="Unassembled WGS sequence"/>
</dbReference>
<dbReference type="SMART" id="SM00249">
    <property type="entry name" value="PHD"/>
    <property type="match status" value="2"/>
</dbReference>
<dbReference type="Pfam" id="PF10513">
    <property type="entry name" value="EPL1"/>
    <property type="match status" value="1"/>
</dbReference>
<name>A0A2K0SZB3_9HYPO</name>
<dbReference type="CDD" id="cd15670">
    <property type="entry name" value="ePHD_BRPF"/>
    <property type="match status" value="1"/>
</dbReference>
<evidence type="ECO:0000256" key="2">
    <source>
        <dbReference type="ARBA" id="ARBA00022723"/>
    </source>
</evidence>
<dbReference type="PANTHER" id="PTHR13793:SF107">
    <property type="entry name" value="BROMODOMAIN-CONTAINING PROTEIN HOMOLOG"/>
    <property type="match status" value="1"/>
</dbReference>
<dbReference type="AlphaFoldDB" id="A0A2K0SZB3"/>
<feature type="compositionally biased region" description="Basic residues" evidence="9">
    <location>
        <begin position="1212"/>
        <end position="1226"/>
    </location>
</feature>
<feature type="region of interest" description="Disordered" evidence="9">
    <location>
        <begin position="178"/>
        <end position="240"/>
    </location>
</feature>